<evidence type="ECO:0000313" key="6">
    <source>
        <dbReference type="EMBL" id="RMQ27238.1"/>
    </source>
</evidence>
<dbReference type="Pfam" id="PF13304">
    <property type="entry name" value="AAA_21"/>
    <property type="match status" value="1"/>
</dbReference>
<dbReference type="Proteomes" id="UP000267908">
    <property type="component" value="Unassembled WGS sequence"/>
</dbReference>
<evidence type="ECO:0000259" key="4">
    <source>
        <dbReference type="Pfam" id="PF20469"/>
    </source>
</evidence>
<dbReference type="Pfam" id="PF20469">
    <property type="entry name" value="OLD-like_TOPRIM"/>
    <property type="match status" value="1"/>
</dbReference>
<feature type="region of interest" description="Disordered" evidence="1">
    <location>
        <begin position="671"/>
        <end position="697"/>
    </location>
</feature>
<gene>
    <name evidence="6" type="ORF">ALQ08_05065</name>
    <name evidence="5" type="ORF">ALQ28_02046</name>
</gene>
<feature type="compositionally biased region" description="Low complexity" evidence="1">
    <location>
        <begin position="671"/>
        <end position="691"/>
    </location>
</feature>
<dbReference type="Pfam" id="PF13175">
    <property type="entry name" value="AAA_15"/>
    <property type="match status" value="1"/>
</dbReference>
<dbReference type="Gene3D" id="3.40.50.300">
    <property type="entry name" value="P-loop containing nucleotide triphosphate hydrolases"/>
    <property type="match status" value="2"/>
</dbReference>
<accession>A0A0P9PV51</accession>
<sequence>MGMYLSALSIRNFRQFGDLTPGFVIHFNEGVTALIGENDAGKTAVIDAIRHVLQTRDSDFLRLQLEDFHVTGNGEPATDITLVCTLSGLSTLELGAFAEYVTFSGGEGLLHVHWSARRLTLPTASRRWVDIQVRCGARGEGPALDVGARQLLATAYLKPLRDAEREMSPGRNSRLSQVLSSFPGIETGESYVGTAPPASTAEASDLSIAGMGDYMRELVGGHGAIRVAQATINERYLEPLSLAGQPLHSHLGFGDSGSETTKLKQILERLELGLLDKGSGLAKGSYGLGSNNLLFMACELLLLGKEPDGLPLLLIEEPEAHLHPQRQLRLMEFLERASQPQAQAEEHIQEQVQTRPVQVILTTHSPNLSSKIALENLVLIQGQRAFSMAQGRTKLSVDDYRFLSRFLDVTKASLFFAKGLLIVEGDAEAILLPALARLLGRDLTEHGVSIVNVGGVGLRRYAHIMQRADESEGAIQIPTACITDMDVMPDCAPAIMGLNPNKRRPDGKPAPRRWRILSDFGATDMEREPKLAAHRQKRTRGDGQNVKTFVANHWTLEYDLAVGGLMDWVHRAAVLALHDAKINERKLTREKVLERASRALEALKTRYHTEEERATEIYRLVDSGSKSITAQHLVDLLQLAVYEGELDQASLRTALPTYVVEAIDYATGGPLLAQSPESPAAPATTADAQAAGVEEPA</sequence>
<dbReference type="InterPro" id="IPR041685">
    <property type="entry name" value="AAA_GajA/Old/RecF-like"/>
</dbReference>
<evidence type="ECO:0000313" key="7">
    <source>
        <dbReference type="Proteomes" id="UP000267908"/>
    </source>
</evidence>
<dbReference type="EMBL" id="RBQG01000275">
    <property type="protein sequence ID" value="RMP09048.1"/>
    <property type="molecule type" value="Genomic_DNA"/>
</dbReference>
<evidence type="ECO:0000256" key="1">
    <source>
        <dbReference type="SAM" id="MobiDB-lite"/>
    </source>
</evidence>
<dbReference type="InterPro" id="IPR027417">
    <property type="entry name" value="P-loop_NTPase"/>
</dbReference>
<evidence type="ECO:0000259" key="2">
    <source>
        <dbReference type="Pfam" id="PF13175"/>
    </source>
</evidence>
<dbReference type="SUPFAM" id="SSF52540">
    <property type="entry name" value="P-loop containing nucleoside triphosphate hydrolases"/>
    <property type="match status" value="1"/>
</dbReference>
<evidence type="ECO:0000313" key="8">
    <source>
        <dbReference type="Proteomes" id="UP000269044"/>
    </source>
</evidence>
<dbReference type="EMBL" id="RBRA01000069">
    <property type="protein sequence ID" value="RMQ27238.1"/>
    <property type="molecule type" value="Genomic_DNA"/>
</dbReference>
<evidence type="ECO:0000259" key="3">
    <source>
        <dbReference type="Pfam" id="PF13304"/>
    </source>
</evidence>
<reference evidence="7 8" key="1">
    <citation type="submission" date="2018-08" db="EMBL/GenBank/DDBJ databases">
        <title>Recombination of ecologically and evolutionarily significant loci maintains genetic cohesion in the Pseudomonas syringae species complex.</title>
        <authorList>
            <person name="Dillon M."/>
            <person name="Thakur S."/>
            <person name="Almeida R.N.D."/>
            <person name="Weir B.S."/>
            <person name="Guttman D.S."/>
        </authorList>
    </citation>
    <scope>NUCLEOTIDE SEQUENCE [LARGE SCALE GENOMIC DNA]</scope>
    <source>
        <strain evidence="6 8">ICMP 13052</strain>
        <strain evidence="5 7">ICMP 4330</strain>
    </source>
</reference>
<dbReference type="PANTHER" id="PTHR43581">
    <property type="entry name" value="ATP/GTP PHOSPHATASE"/>
    <property type="match status" value="1"/>
</dbReference>
<dbReference type="InterPro" id="IPR051396">
    <property type="entry name" value="Bact_Antivir_Def_Nuclease"/>
</dbReference>
<dbReference type="InterPro" id="IPR034139">
    <property type="entry name" value="TOPRIM_OLD"/>
</dbReference>
<organism evidence="6 8">
    <name type="scientific">Pseudomonas syringae pv. delphinii</name>
    <dbReference type="NCBI Taxonomy" id="192088"/>
    <lineage>
        <taxon>Bacteria</taxon>
        <taxon>Pseudomonadati</taxon>
        <taxon>Pseudomonadota</taxon>
        <taxon>Gammaproteobacteria</taxon>
        <taxon>Pseudomonadales</taxon>
        <taxon>Pseudomonadaceae</taxon>
        <taxon>Pseudomonas</taxon>
    </lineage>
</organism>
<dbReference type="PANTHER" id="PTHR43581:SF4">
    <property type="entry name" value="ATP_GTP PHOSPHATASE"/>
    <property type="match status" value="1"/>
</dbReference>
<name>A0A0P9PV51_9PSED</name>
<dbReference type="InterPro" id="IPR003959">
    <property type="entry name" value="ATPase_AAA_core"/>
</dbReference>
<protein>
    <submittedName>
        <fullName evidence="5">Chromosome segregation protein SMC</fullName>
    </submittedName>
</protein>
<dbReference type="Proteomes" id="UP000269044">
    <property type="component" value="Unassembled WGS sequence"/>
</dbReference>
<feature type="domain" description="Endonuclease GajA/Old nuclease/RecF-like AAA" evidence="2">
    <location>
        <begin position="3"/>
        <end position="86"/>
    </location>
</feature>
<dbReference type="CDD" id="cd01026">
    <property type="entry name" value="TOPRIM_OLD"/>
    <property type="match status" value="1"/>
</dbReference>
<feature type="domain" description="OLD protein-like TOPRIM" evidence="4">
    <location>
        <begin position="415"/>
        <end position="486"/>
    </location>
</feature>
<dbReference type="GO" id="GO:0016887">
    <property type="term" value="F:ATP hydrolysis activity"/>
    <property type="evidence" value="ECO:0007669"/>
    <property type="project" value="InterPro"/>
</dbReference>
<proteinExistence type="predicted"/>
<comment type="caution">
    <text evidence="6">The sequence shown here is derived from an EMBL/GenBank/DDBJ whole genome shotgun (WGS) entry which is preliminary data.</text>
</comment>
<evidence type="ECO:0000313" key="5">
    <source>
        <dbReference type="EMBL" id="RMP09048.1"/>
    </source>
</evidence>
<feature type="domain" description="ATPase AAA-type core" evidence="3">
    <location>
        <begin position="292"/>
        <end position="369"/>
    </location>
</feature>
<dbReference type="CDD" id="cd00267">
    <property type="entry name" value="ABC_ATPase"/>
    <property type="match status" value="1"/>
</dbReference>
<dbReference type="GO" id="GO:0005524">
    <property type="term" value="F:ATP binding"/>
    <property type="evidence" value="ECO:0007669"/>
    <property type="project" value="InterPro"/>
</dbReference>
<dbReference type="AlphaFoldDB" id="A0A0P9PV51"/>